<protein>
    <recommendedName>
        <fullName evidence="3">Ig-like domain-containing protein</fullName>
    </recommendedName>
</protein>
<dbReference type="InterPro" id="IPR036179">
    <property type="entry name" value="Ig-like_dom_sf"/>
</dbReference>
<feature type="chain" id="PRO_5043965602" description="Ig-like domain-containing protein" evidence="2">
    <location>
        <begin position="22"/>
        <end position="561"/>
    </location>
</feature>
<feature type="domain" description="Ig-like" evidence="3">
    <location>
        <begin position="40"/>
        <end position="132"/>
    </location>
</feature>
<dbReference type="InterPro" id="IPR013783">
    <property type="entry name" value="Ig-like_fold"/>
</dbReference>
<evidence type="ECO:0000313" key="4">
    <source>
        <dbReference type="EMBL" id="CAL1537383.1"/>
    </source>
</evidence>
<keyword evidence="2" id="KW-0732">Signal</keyword>
<dbReference type="SUPFAM" id="SSF48726">
    <property type="entry name" value="Immunoglobulin"/>
    <property type="match status" value="1"/>
</dbReference>
<feature type="transmembrane region" description="Helical" evidence="1">
    <location>
        <begin position="408"/>
        <end position="436"/>
    </location>
</feature>
<proteinExistence type="predicted"/>
<keyword evidence="1" id="KW-0812">Transmembrane</keyword>
<evidence type="ECO:0000313" key="5">
    <source>
        <dbReference type="Proteomes" id="UP001497497"/>
    </source>
</evidence>
<sequence length="561" mass="62463">MNIPCIILTLWSLFLYGNCSSTKGIKINNFTLEVAYGKSPDQIATHDLIKNNALMLLPGSNIRFRCYASGQPSPYVVITDKRNTVVRKNAHPQKSVTEVDHSIENIGCNQAGSFTCWAGNTHESQNISAEIAIKCPIYEAKFDSSKKNHFVAVSKNQQGLQLICEAEDKPYSMTLLDNRNRSTPLNYTEHSSRITYHFASVRCQDMGTYVCLVNRTKSPHNGKEMSPTISSSEQTMGISVNNCPPRMSDSDKRHVNTTRHNMSSLSIQLCVDVSVGVKILAVSYADEWVTNGTCKVNTCLTARRDARSMFRYHLNVTMTGVDPTLSVISFKIGSGYNFRENHVTHELNLQSQRIRPQNDKVMHQATKGATRHGEKKLIPTFVSLTVTNAMASSIRDNVNNSQPASKDILGMLHIIVPLAALVLVIPIVAVIVLCLCSARKWKKRRPASVLPTWTPCTIQNGLDDDDTCNRFESLVTLQEKAREEELYCSMGRAMSRTYVNSGAPLLTEVQWKDIPCRGGARQSLTPKPCFVRAQGNTPKSTTLPANIMLDNDGYIKPCYKF</sequence>
<dbReference type="Gene3D" id="2.60.40.10">
    <property type="entry name" value="Immunoglobulins"/>
    <property type="match status" value="2"/>
</dbReference>
<keyword evidence="5" id="KW-1185">Reference proteome</keyword>
<dbReference type="AlphaFoldDB" id="A0AAV2HZD7"/>
<dbReference type="Proteomes" id="UP001497497">
    <property type="component" value="Unassembled WGS sequence"/>
</dbReference>
<comment type="caution">
    <text evidence="4">The sequence shown here is derived from an EMBL/GenBank/DDBJ whole genome shotgun (WGS) entry which is preliminary data.</text>
</comment>
<dbReference type="InterPro" id="IPR007110">
    <property type="entry name" value="Ig-like_dom"/>
</dbReference>
<gene>
    <name evidence="4" type="ORF">GSLYS_00011296001</name>
</gene>
<organism evidence="4 5">
    <name type="scientific">Lymnaea stagnalis</name>
    <name type="common">Great pond snail</name>
    <name type="synonym">Helix stagnalis</name>
    <dbReference type="NCBI Taxonomy" id="6523"/>
    <lineage>
        <taxon>Eukaryota</taxon>
        <taxon>Metazoa</taxon>
        <taxon>Spiralia</taxon>
        <taxon>Lophotrochozoa</taxon>
        <taxon>Mollusca</taxon>
        <taxon>Gastropoda</taxon>
        <taxon>Heterobranchia</taxon>
        <taxon>Euthyneura</taxon>
        <taxon>Panpulmonata</taxon>
        <taxon>Hygrophila</taxon>
        <taxon>Lymnaeoidea</taxon>
        <taxon>Lymnaeidae</taxon>
        <taxon>Lymnaea</taxon>
    </lineage>
</organism>
<dbReference type="EMBL" id="CAXITT010000260">
    <property type="protein sequence ID" value="CAL1537383.1"/>
    <property type="molecule type" value="Genomic_DNA"/>
</dbReference>
<evidence type="ECO:0000259" key="3">
    <source>
        <dbReference type="PROSITE" id="PS50835"/>
    </source>
</evidence>
<name>A0AAV2HZD7_LYMST</name>
<reference evidence="4 5" key="1">
    <citation type="submission" date="2024-04" db="EMBL/GenBank/DDBJ databases">
        <authorList>
            <consortium name="Genoscope - CEA"/>
            <person name="William W."/>
        </authorList>
    </citation>
    <scope>NUCLEOTIDE SEQUENCE [LARGE SCALE GENOMIC DNA]</scope>
</reference>
<dbReference type="PROSITE" id="PS50835">
    <property type="entry name" value="IG_LIKE"/>
    <property type="match status" value="1"/>
</dbReference>
<evidence type="ECO:0000256" key="2">
    <source>
        <dbReference type="SAM" id="SignalP"/>
    </source>
</evidence>
<keyword evidence="1" id="KW-0472">Membrane</keyword>
<feature type="signal peptide" evidence="2">
    <location>
        <begin position="1"/>
        <end position="21"/>
    </location>
</feature>
<evidence type="ECO:0000256" key="1">
    <source>
        <dbReference type="SAM" id="Phobius"/>
    </source>
</evidence>
<keyword evidence="1" id="KW-1133">Transmembrane helix</keyword>
<accession>A0AAV2HZD7</accession>